<dbReference type="InterPro" id="IPR050648">
    <property type="entry name" value="F-box_LRR-repeat"/>
</dbReference>
<dbReference type="InterPro" id="IPR036047">
    <property type="entry name" value="F-box-like_dom_sf"/>
</dbReference>
<dbReference type="InterPro" id="IPR001810">
    <property type="entry name" value="F-box_dom"/>
</dbReference>
<evidence type="ECO:0000313" key="3">
    <source>
        <dbReference type="Proteomes" id="UP001327560"/>
    </source>
</evidence>
<dbReference type="Gene3D" id="3.80.10.10">
    <property type="entry name" value="Ribonuclease Inhibitor"/>
    <property type="match status" value="1"/>
</dbReference>
<dbReference type="GO" id="GO:0005737">
    <property type="term" value="C:cytoplasm"/>
    <property type="evidence" value="ECO:0007669"/>
    <property type="project" value="TreeGrafter"/>
</dbReference>
<keyword evidence="3" id="KW-1185">Reference proteome</keyword>
<name>A0AAQ3K2Q1_9LILI</name>
<dbReference type="SUPFAM" id="SSF52047">
    <property type="entry name" value="RNI-like"/>
    <property type="match status" value="1"/>
</dbReference>
<sequence>MALNFPSCSIFSTFVHSDEESYLSRCERNQSFNYPFLSGWESGNYYGCFGGDIGSSDMECACDPVDLLPDDPFGMGLDGDMGAAIADFLEANGRDFFRWTLFCSPETQVRYGGRVEECDVLPEESFIEMPVHKPQYEHSDSGFIMTEALNTHTAEKAHSSGGDEGLPHEGLLFSLAYLGIRDLLSVERVCRSFRFAVQNDSLLWRSIHIDPRLSHKITDEALLLLTGRAQGDLQSLSLFGCIRITDVGLKRVLDNNPKLRKLSVAGCVRLSLSGIINNLRVFQSQGVPGIEHLKLGALFRVSEEQFGELKSLLGIDNHQPKAQKPKFYHTGRSSPGFDDDRVLDIELCPLCQKYKLVYDCPSESCQGCGPMQCRACNFCIARCVECGKCIKNCRYVETFCLEYLCVDCWGVPLLEDSCYGSNEEN</sequence>
<accession>A0AAQ3K2Q1</accession>
<proteinExistence type="predicted"/>
<protein>
    <recommendedName>
        <fullName evidence="1">F-box domain-containing protein</fullName>
    </recommendedName>
</protein>
<gene>
    <name evidence="2" type="ORF">Cni_G09623</name>
</gene>
<dbReference type="Gene3D" id="1.20.1280.50">
    <property type="match status" value="1"/>
</dbReference>
<dbReference type="PANTHER" id="PTHR13382">
    <property type="entry name" value="MITOCHONDRIAL ATP SYNTHASE COUPLING FACTOR B"/>
    <property type="match status" value="1"/>
</dbReference>
<dbReference type="InterPro" id="IPR032675">
    <property type="entry name" value="LRR_dom_sf"/>
</dbReference>
<evidence type="ECO:0000313" key="2">
    <source>
        <dbReference type="EMBL" id="WOL00910.1"/>
    </source>
</evidence>
<feature type="domain" description="F-box" evidence="1">
    <location>
        <begin position="160"/>
        <end position="207"/>
    </location>
</feature>
<dbReference type="Pfam" id="PF12937">
    <property type="entry name" value="F-box-like"/>
    <property type="match status" value="1"/>
</dbReference>
<dbReference type="EMBL" id="CP136892">
    <property type="protein sequence ID" value="WOL00910.1"/>
    <property type="molecule type" value="Genomic_DNA"/>
</dbReference>
<dbReference type="PANTHER" id="PTHR13382:SF22">
    <property type="entry name" value="F-BOX PROTEIN SKIP14"/>
    <property type="match status" value="1"/>
</dbReference>
<dbReference type="SUPFAM" id="SSF81383">
    <property type="entry name" value="F-box domain"/>
    <property type="match status" value="1"/>
</dbReference>
<dbReference type="AlphaFoldDB" id="A0AAQ3K2Q1"/>
<dbReference type="Proteomes" id="UP001327560">
    <property type="component" value="Chromosome 3"/>
</dbReference>
<dbReference type="PROSITE" id="PS50181">
    <property type="entry name" value="FBOX"/>
    <property type="match status" value="1"/>
</dbReference>
<evidence type="ECO:0000259" key="1">
    <source>
        <dbReference type="PROSITE" id="PS50181"/>
    </source>
</evidence>
<organism evidence="2 3">
    <name type="scientific">Canna indica</name>
    <name type="common">Indian-shot</name>
    <dbReference type="NCBI Taxonomy" id="4628"/>
    <lineage>
        <taxon>Eukaryota</taxon>
        <taxon>Viridiplantae</taxon>
        <taxon>Streptophyta</taxon>
        <taxon>Embryophyta</taxon>
        <taxon>Tracheophyta</taxon>
        <taxon>Spermatophyta</taxon>
        <taxon>Magnoliopsida</taxon>
        <taxon>Liliopsida</taxon>
        <taxon>Zingiberales</taxon>
        <taxon>Cannaceae</taxon>
        <taxon>Canna</taxon>
    </lineage>
</organism>
<reference evidence="2 3" key="1">
    <citation type="submission" date="2023-10" db="EMBL/GenBank/DDBJ databases">
        <title>Chromosome-scale genome assembly provides insights into flower coloration mechanisms of Canna indica.</title>
        <authorList>
            <person name="Li C."/>
        </authorList>
    </citation>
    <scope>NUCLEOTIDE SEQUENCE [LARGE SCALE GENOMIC DNA]</scope>
    <source>
        <tissue evidence="2">Flower</tissue>
    </source>
</reference>